<comment type="caution">
    <text evidence="3">The sequence shown here is derived from an EMBL/GenBank/DDBJ whole genome shotgun (WGS) entry which is preliminary data.</text>
</comment>
<dbReference type="PANTHER" id="PTHR46224">
    <property type="entry name" value="ANKYRIN REPEAT FAMILY PROTEIN"/>
    <property type="match status" value="1"/>
</dbReference>
<feature type="repeat" description="ANK" evidence="1">
    <location>
        <begin position="201"/>
        <end position="233"/>
    </location>
</feature>
<dbReference type="Gene3D" id="1.25.40.20">
    <property type="entry name" value="Ankyrin repeat-containing domain"/>
    <property type="match status" value="2"/>
</dbReference>
<evidence type="ECO:0000313" key="3">
    <source>
        <dbReference type="EMBL" id="TVU45710.1"/>
    </source>
</evidence>
<organism evidence="3 4">
    <name type="scientific">Eragrostis curvula</name>
    <name type="common">weeping love grass</name>
    <dbReference type="NCBI Taxonomy" id="38414"/>
    <lineage>
        <taxon>Eukaryota</taxon>
        <taxon>Viridiplantae</taxon>
        <taxon>Streptophyta</taxon>
        <taxon>Embryophyta</taxon>
        <taxon>Tracheophyta</taxon>
        <taxon>Spermatophyta</taxon>
        <taxon>Magnoliopsida</taxon>
        <taxon>Liliopsida</taxon>
        <taxon>Poales</taxon>
        <taxon>Poaceae</taxon>
        <taxon>PACMAD clade</taxon>
        <taxon>Chloridoideae</taxon>
        <taxon>Eragrostideae</taxon>
        <taxon>Eragrostidinae</taxon>
        <taxon>Eragrostis</taxon>
    </lineage>
</organism>
<feature type="repeat" description="ANK" evidence="1">
    <location>
        <begin position="129"/>
        <end position="161"/>
    </location>
</feature>
<dbReference type="Pfam" id="PF12796">
    <property type="entry name" value="Ank_2"/>
    <property type="match status" value="2"/>
</dbReference>
<accession>A0A5J9WE62</accession>
<dbReference type="EMBL" id="RWGY01000004">
    <property type="protein sequence ID" value="TVU45710.1"/>
    <property type="molecule type" value="Genomic_DNA"/>
</dbReference>
<dbReference type="AlphaFoldDB" id="A0A5J9WE62"/>
<keyword evidence="1" id="KW-0040">ANK repeat</keyword>
<dbReference type="InterPro" id="IPR051616">
    <property type="entry name" value="Cul2-RING_E3_ligase_SR"/>
</dbReference>
<reference evidence="3 4" key="1">
    <citation type="journal article" date="2019" name="Sci. Rep.">
        <title>A high-quality genome of Eragrostis curvula grass provides insights into Poaceae evolution and supports new strategies to enhance forage quality.</title>
        <authorList>
            <person name="Carballo J."/>
            <person name="Santos B.A.C.M."/>
            <person name="Zappacosta D."/>
            <person name="Garbus I."/>
            <person name="Selva J.P."/>
            <person name="Gallo C.A."/>
            <person name="Diaz A."/>
            <person name="Albertini E."/>
            <person name="Caccamo M."/>
            <person name="Echenique V."/>
        </authorList>
    </citation>
    <scope>NUCLEOTIDE SEQUENCE [LARGE SCALE GENOMIC DNA]</scope>
    <source>
        <strain evidence="4">cv. Victoria</strain>
        <tissue evidence="3">Leaf</tissue>
    </source>
</reference>
<dbReference type="PROSITE" id="PS50088">
    <property type="entry name" value="ANK_REPEAT"/>
    <property type="match status" value="2"/>
</dbReference>
<evidence type="ECO:0000256" key="2">
    <source>
        <dbReference type="SAM" id="MobiDB-lite"/>
    </source>
</evidence>
<proteinExistence type="predicted"/>
<dbReference type="InterPro" id="IPR036770">
    <property type="entry name" value="Ankyrin_rpt-contain_sf"/>
</dbReference>
<evidence type="ECO:0000256" key="1">
    <source>
        <dbReference type="PROSITE-ProRule" id="PRU00023"/>
    </source>
</evidence>
<dbReference type="PANTHER" id="PTHR46224:SF19">
    <property type="entry name" value="OS03G0680200 PROTEIN"/>
    <property type="match status" value="1"/>
</dbReference>
<dbReference type="PROSITE" id="PS50297">
    <property type="entry name" value="ANK_REP_REGION"/>
    <property type="match status" value="2"/>
</dbReference>
<name>A0A5J9WE62_9POAL</name>
<keyword evidence="4" id="KW-1185">Reference proteome</keyword>
<protein>
    <submittedName>
        <fullName evidence="3">Uncharacterized protein</fullName>
    </submittedName>
</protein>
<sequence length="319" mass="34338">MASGRRRGGGEDYEPDDFEFADLVSAGLGWTSGVRRETMEQMKRSAASQDIDHDRVMRMFDTINVRSEEKDQRIGLLHDAASKGAMDTCKHLVEHLGFDVNSVASDGSGYDGMARLLISRGAIVDVCSSEGTPLHVSASYGKSGVLQILLEHHADPNIVSADHRTPLAAILGVTPDKVIETVCLKCMKLLVKAGADPNSSNPDTPLVIATSKGLSECVKYLLEVGADANIQTKRGGSTPLEIAAKSRRRNLVELLFPFTSPIQSVPDWSVEGIIAHVKSRPSKAKVGTKFHVLNHSDEGEASEVMRKEHSAGPSALSLN</sequence>
<feature type="region of interest" description="Disordered" evidence="2">
    <location>
        <begin position="297"/>
        <end position="319"/>
    </location>
</feature>
<dbReference type="Proteomes" id="UP000324897">
    <property type="component" value="Chromosome 5"/>
</dbReference>
<gene>
    <name evidence="3" type="ORF">EJB05_05206</name>
</gene>
<dbReference type="SUPFAM" id="SSF48403">
    <property type="entry name" value="Ankyrin repeat"/>
    <property type="match status" value="1"/>
</dbReference>
<dbReference type="InterPro" id="IPR002110">
    <property type="entry name" value="Ankyrin_rpt"/>
</dbReference>
<evidence type="ECO:0000313" key="4">
    <source>
        <dbReference type="Proteomes" id="UP000324897"/>
    </source>
</evidence>
<feature type="compositionally biased region" description="Basic and acidic residues" evidence="2">
    <location>
        <begin position="297"/>
        <end position="310"/>
    </location>
</feature>
<dbReference type="SMART" id="SM00248">
    <property type="entry name" value="ANK"/>
    <property type="match status" value="5"/>
</dbReference>
<dbReference type="OrthoDB" id="627565at2759"/>
<dbReference type="Gramene" id="TVU45710">
    <property type="protein sequence ID" value="TVU45710"/>
    <property type="gene ID" value="EJB05_05206"/>
</dbReference>